<keyword evidence="4 7" id="KW-0067">ATP-binding</keyword>
<dbReference type="SMART" id="SM00490">
    <property type="entry name" value="HELICc"/>
    <property type="match status" value="1"/>
</dbReference>
<evidence type="ECO:0000256" key="8">
    <source>
        <dbReference type="SAM" id="MobiDB-lite"/>
    </source>
</evidence>
<dbReference type="CDD" id="cd18787">
    <property type="entry name" value="SF2_C_DEAD"/>
    <property type="match status" value="1"/>
</dbReference>
<dbReference type="EC" id="3.6.4.-" evidence="12"/>
<dbReference type="GO" id="GO:0004386">
    <property type="term" value="F:helicase activity"/>
    <property type="evidence" value="ECO:0007669"/>
    <property type="project" value="UniProtKB-KW"/>
</dbReference>
<dbReference type="InterPro" id="IPR044742">
    <property type="entry name" value="DEAD/DEAH_RhlB"/>
</dbReference>
<dbReference type="PANTHER" id="PTHR47959">
    <property type="entry name" value="ATP-DEPENDENT RNA HELICASE RHLE-RELATED"/>
    <property type="match status" value="1"/>
</dbReference>
<feature type="region of interest" description="Disordered" evidence="8">
    <location>
        <begin position="379"/>
        <end position="414"/>
    </location>
</feature>
<feature type="domain" description="Helicase C-terminal" evidence="10">
    <location>
        <begin position="219"/>
        <end position="384"/>
    </location>
</feature>
<evidence type="ECO:0000259" key="9">
    <source>
        <dbReference type="PROSITE" id="PS51192"/>
    </source>
</evidence>
<dbReference type="PROSITE" id="PS51192">
    <property type="entry name" value="HELICASE_ATP_BIND_1"/>
    <property type="match status" value="1"/>
</dbReference>
<feature type="short sequence motif" description="Q motif" evidence="6">
    <location>
        <begin position="1"/>
        <end position="29"/>
    </location>
</feature>
<evidence type="ECO:0000259" key="10">
    <source>
        <dbReference type="PROSITE" id="PS51194"/>
    </source>
</evidence>
<dbReference type="EMBL" id="CP147920">
    <property type="protein sequence ID" value="XAU14385.1"/>
    <property type="molecule type" value="Genomic_DNA"/>
</dbReference>
<evidence type="ECO:0000256" key="5">
    <source>
        <dbReference type="ARBA" id="ARBA00038437"/>
    </source>
</evidence>
<proteinExistence type="inferred from homology"/>
<dbReference type="InterPro" id="IPR011545">
    <property type="entry name" value="DEAD/DEAH_box_helicase_dom"/>
</dbReference>
<evidence type="ECO:0000259" key="11">
    <source>
        <dbReference type="PROSITE" id="PS51195"/>
    </source>
</evidence>
<feature type="domain" description="DEAD-box RNA helicase Q" evidence="11">
    <location>
        <begin position="1"/>
        <end position="29"/>
    </location>
</feature>
<dbReference type="GO" id="GO:0016787">
    <property type="term" value="F:hydrolase activity"/>
    <property type="evidence" value="ECO:0007669"/>
    <property type="project" value="UniProtKB-KW"/>
</dbReference>
<gene>
    <name evidence="12" type="ORF">WCY31_08995</name>
</gene>
<feature type="compositionally biased region" description="Basic and acidic residues" evidence="8">
    <location>
        <begin position="402"/>
        <end position="414"/>
    </location>
</feature>
<dbReference type="SMART" id="SM00487">
    <property type="entry name" value="DEXDc"/>
    <property type="match status" value="1"/>
</dbReference>
<dbReference type="RefSeq" id="WP_345972122.1">
    <property type="nucleotide sequence ID" value="NZ_CP147920.1"/>
</dbReference>
<evidence type="ECO:0000313" key="13">
    <source>
        <dbReference type="Proteomes" id="UP001447842"/>
    </source>
</evidence>
<keyword evidence="1 7" id="KW-0547">Nucleotide-binding</keyword>
<evidence type="ECO:0000256" key="7">
    <source>
        <dbReference type="RuleBase" id="RU000492"/>
    </source>
</evidence>
<dbReference type="CDD" id="cd00268">
    <property type="entry name" value="DEADc"/>
    <property type="match status" value="1"/>
</dbReference>
<dbReference type="InterPro" id="IPR014001">
    <property type="entry name" value="Helicase_ATP-bd"/>
</dbReference>
<dbReference type="InterPro" id="IPR014014">
    <property type="entry name" value="RNA_helicase_DEAD_Q_motif"/>
</dbReference>
<dbReference type="PROSITE" id="PS00039">
    <property type="entry name" value="DEAD_ATP_HELICASE"/>
    <property type="match status" value="1"/>
</dbReference>
<dbReference type="Pfam" id="PF00271">
    <property type="entry name" value="Helicase_C"/>
    <property type="match status" value="1"/>
</dbReference>
<dbReference type="SUPFAM" id="SSF52540">
    <property type="entry name" value="P-loop containing nucleoside triphosphate hydrolases"/>
    <property type="match status" value="1"/>
</dbReference>
<dbReference type="Proteomes" id="UP001447842">
    <property type="component" value="Chromosome"/>
</dbReference>
<keyword evidence="13" id="KW-1185">Reference proteome</keyword>
<dbReference type="InterPro" id="IPR000629">
    <property type="entry name" value="RNA-helicase_DEAD-box_CS"/>
</dbReference>
<evidence type="ECO:0000256" key="1">
    <source>
        <dbReference type="ARBA" id="ARBA00022741"/>
    </source>
</evidence>
<dbReference type="InterPro" id="IPR027417">
    <property type="entry name" value="P-loop_NTPase"/>
</dbReference>
<evidence type="ECO:0000256" key="3">
    <source>
        <dbReference type="ARBA" id="ARBA00022806"/>
    </source>
</evidence>
<reference evidence="12 13" key="1">
    <citation type="submission" date="2024-03" db="EMBL/GenBank/DDBJ databases">
        <title>Sulfurimonas sp. HSL3-1.</title>
        <authorList>
            <person name="Wang S."/>
        </authorList>
    </citation>
    <scope>NUCLEOTIDE SEQUENCE [LARGE SCALE GENOMIC DNA]</scope>
    <source>
        <strain evidence="12 13">HSL3-1</strain>
    </source>
</reference>
<dbReference type="Pfam" id="PF00270">
    <property type="entry name" value="DEAD"/>
    <property type="match status" value="1"/>
</dbReference>
<accession>A0ABZ3H770</accession>
<dbReference type="PANTHER" id="PTHR47959:SF13">
    <property type="entry name" value="ATP-DEPENDENT RNA HELICASE RHLE"/>
    <property type="match status" value="1"/>
</dbReference>
<keyword evidence="2 7" id="KW-0378">Hydrolase</keyword>
<evidence type="ECO:0000256" key="4">
    <source>
        <dbReference type="ARBA" id="ARBA00022840"/>
    </source>
</evidence>
<evidence type="ECO:0000256" key="6">
    <source>
        <dbReference type="PROSITE-ProRule" id="PRU00552"/>
    </source>
</evidence>
<feature type="compositionally biased region" description="Low complexity" evidence="8">
    <location>
        <begin position="382"/>
        <end position="392"/>
    </location>
</feature>
<comment type="similarity">
    <text evidence="5 7">Belongs to the DEAD box helicase family.</text>
</comment>
<protein>
    <submittedName>
        <fullName evidence="12">DEAD/DEAH box helicase</fullName>
        <ecNumber evidence="12">3.6.4.-</ecNumber>
    </submittedName>
</protein>
<organism evidence="12 13">
    <name type="scientific">Sulfurimonas diazotrophicus</name>
    <dbReference type="NCBI Taxonomy" id="3131939"/>
    <lineage>
        <taxon>Bacteria</taxon>
        <taxon>Pseudomonadati</taxon>
        <taxon>Campylobacterota</taxon>
        <taxon>Epsilonproteobacteria</taxon>
        <taxon>Campylobacterales</taxon>
        <taxon>Sulfurimonadaceae</taxon>
        <taxon>Sulfurimonas</taxon>
    </lineage>
</organism>
<dbReference type="PROSITE" id="PS51194">
    <property type="entry name" value="HELICASE_CTER"/>
    <property type="match status" value="1"/>
</dbReference>
<feature type="domain" description="Helicase ATP-binding" evidence="9">
    <location>
        <begin position="32"/>
        <end position="208"/>
    </location>
</feature>
<evidence type="ECO:0000256" key="2">
    <source>
        <dbReference type="ARBA" id="ARBA00022801"/>
    </source>
</evidence>
<evidence type="ECO:0000313" key="12">
    <source>
        <dbReference type="EMBL" id="XAU14385.1"/>
    </source>
</evidence>
<dbReference type="PROSITE" id="PS51195">
    <property type="entry name" value="Q_MOTIF"/>
    <property type="match status" value="1"/>
</dbReference>
<dbReference type="InterPro" id="IPR001650">
    <property type="entry name" value="Helicase_C-like"/>
</dbReference>
<sequence>MPFNGLGLIGAIERALRENGYVEPTPVQQRVIPLVLEGRDVMARAQTGSGKSAGFVLPLLQLWSQRKGEGKAKIKALVLTPTRELTLQVAQAFETFGVFLPKLPKVVSIIGGERIGDQLYAVQQGCDIVVATSGRLIDVLSKKQMNLSHLEFLVLDEADKMLDLGFAEELDLILPQLPEKRQNLLFSATYPPKMQTIASRITQEAVEVAFASEAPTVQSIDQHVIEVDREKRGPLLRHLLENEPWEQVLVFMANKRAADNIAAKFRKYGFSAESFHGDLTQEERSATLDDFKQKRFRILFATDLVGRGLHVDDIDCVVNFDLPRSPADYIHRIGRTGRAGKSGTAISFIDHETQAHFKVIEKRAKIRLPRERVEGFELTGEAPVKTKGPAPVKGKKKSKKDRLREQARKEAEER</sequence>
<dbReference type="Gene3D" id="3.40.50.300">
    <property type="entry name" value="P-loop containing nucleotide triphosphate hydrolases"/>
    <property type="match status" value="2"/>
</dbReference>
<keyword evidence="3 7" id="KW-0347">Helicase</keyword>
<dbReference type="InterPro" id="IPR050079">
    <property type="entry name" value="DEAD_box_RNA_helicase"/>
</dbReference>
<name>A0ABZ3H770_9BACT</name>